<reference evidence="2 3" key="1">
    <citation type="journal article" date="2023" name="G3 (Bethesda)">
        <title>A chromosome-level genome assembly of Zasmidium syzygii isolated from banana leaves.</title>
        <authorList>
            <person name="van Westerhoven A.C."/>
            <person name="Mehrabi R."/>
            <person name="Talebi R."/>
            <person name="Steentjes M.B.F."/>
            <person name="Corcolon B."/>
            <person name="Chong P.A."/>
            <person name="Kema G.H.J."/>
            <person name="Seidl M.F."/>
        </authorList>
    </citation>
    <scope>NUCLEOTIDE SEQUENCE [LARGE SCALE GENOMIC DNA]</scope>
    <source>
        <strain evidence="2 3">P124</strain>
    </source>
</reference>
<evidence type="ECO:0000313" key="2">
    <source>
        <dbReference type="EMBL" id="KAK4495108.1"/>
    </source>
</evidence>
<evidence type="ECO:0000256" key="1">
    <source>
        <dbReference type="SAM" id="SignalP"/>
    </source>
</evidence>
<keyword evidence="1" id="KW-0732">Signal</keyword>
<sequence>MSLLTLLATALVVSAAPVVEKRQAPSGVPDYVVKYAPVVYLFSGEAYFPADIGAQVTNTAPAINRTLVQNPPAVDLSNLDQLNNIPNSAHGANIYLTSNQDPTTSPRPQYLYGTKPDPTGKTPSAISCAIITVSHTNTTLDAFFFYFYAFNFGGVYFTLEVGDHIGDWEHNMVRFENGTPSQIWYSQHSGGQAFDYAATEKHDSVRPVTYSANGTHANYATPGTHDHTIPGVNLPAGPIEDHTDAGFLWDPTLSAYFYSFDPASSSFTPYGDAPAPGWLNFNGKWGDDKIPESDSRQDCTFGIDALCQYQAGPTGPKDKDLNRTNVCPDGKDCPVYPVLLPRSDVA</sequence>
<dbReference type="PANTHER" id="PTHR48174:SF5">
    <property type="entry name" value="VACUOLAR PROTEIN SORTING-ASSOCIATED PROTEIN 62"/>
    <property type="match status" value="1"/>
</dbReference>
<protein>
    <recommendedName>
        <fullName evidence="4">Vacuolar protein sorting-associated protein 62</fullName>
    </recommendedName>
</protein>
<dbReference type="EMBL" id="JAXOVC010000012">
    <property type="protein sequence ID" value="KAK4495108.1"/>
    <property type="molecule type" value="Genomic_DNA"/>
</dbReference>
<dbReference type="PANTHER" id="PTHR48174">
    <property type="entry name" value="DUF946 FAMILY PROTEIN"/>
    <property type="match status" value="1"/>
</dbReference>
<comment type="caution">
    <text evidence="2">The sequence shown here is derived from an EMBL/GenBank/DDBJ whole genome shotgun (WGS) entry which is preliminary data.</text>
</comment>
<name>A0ABR0E108_ZASCE</name>
<feature type="signal peptide" evidence="1">
    <location>
        <begin position="1"/>
        <end position="15"/>
    </location>
</feature>
<organism evidence="2 3">
    <name type="scientific">Zasmidium cellare</name>
    <name type="common">Wine cellar mold</name>
    <name type="synonym">Racodium cellare</name>
    <dbReference type="NCBI Taxonomy" id="395010"/>
    <lineage>
        <taxon>Eukaryota</taxon>
        <taxon>Fungi</taxon>
        <taxon>Dikarya</taxon>
        <taxon>Ascomycota</taxon>
        <taxon>Pezizomycotina</taxon>
        <taxon>Dothideomycetes</taxon>
        <taxon>Dothideomycetidae</taxon>
        <taxon>Mycosphaerellales</taxon>
        <taxon>Mycosphaerellaceae</taxon>
        <taxon>Zasmidium</taxon>
    </lineage>
</organism>
<dbReference type="InterPro" id="IPR009291">
    <property type="entry name" value="Vps62"/>
</dbReference>
<evidence type="ECO:0008006" key="4">
    <source>
        <dbReference type="Google" id="ProtNLM"/>
    </source>
</evidence>
<proteinExistence type="predicted"/>
<dbReference type="Pfam" id="PF06101">
    <property type="entry name" value="Vps62"/>
    <property type="match status" value="1"/>
</dbReference>
<evidence type="ECO:0000313" key="3">
    <source>
        <dbReference type="Proteomes" id="UP001305779"/>
    </source>
</evidence>
<gene>
    <name evidence="2" type="ORF">PRZ48_013435</name>
</gene>
<keyword evidence="3" id="KW-1185">Reference proteome</keyword>
<feature type="chain" id="PRO_5047169058" description="Vacuolar protein sorting-associated protein 62" evidence="1">
    <location>
        <begin position="16"/>
        <end position="346"/>
    </location>
</feature>
<dbReference type="Proteomes" id="UP001305779">
    <property type="component" value="Unassembled WGS sequence"/>
</dbReference>
<accession>A0ABR0E108</accession>